<name>A0AAC9HUP7_9PSEU</name>
<organism evidence="1 2">
    <name type="scientific">Actinoalloteichus hymeniacidonis</name>
    <dbReference type="NCBI Taxonomy" id="340345"/>
    <lineage>
        <taxon>Bacteria</taxon>
        <taxon>Bacillati</taxon>
        <taxon>Actinomycetota</taxon>
        <taxon>Actinomycetes</taxon>
        <taxon>Pseudonocardiales</taxon>
        <taxon>Pseudonocardiaceae</taxon>
        <taxon>Actinoalloteichus</taxon>
    </lineage>
</organism>
<dbReference type="Proteomes" id="UP000095210">
    <property type="component" value="Chromosome"/>
</dbReference>
<dbReference type="AlphaFoldDB" id="A0AAC9HUP7"/>
<reference evidence="2" key="1">
    <citation type="submission" date="2016-03" db="EMBL/GenBank/DDBJ databases">
        <title>Complete genome sequence of the type strain Actinoalloteichus hymeniacidonis DSM 45092.</title>
        <authorList>
            <person name="Schaffert L."/>
            <person name="Albersmeier A."/>
            <person name="Winkler A."/>
            <person name="Kalinowski J."/>
            <person name="Zotchev S."/>
            <person name="Ruckert C."/>
        </authorList>
    </citation>
    <scope>NUCLEOTIDE SEQUENCE [LARGE SCALE GENOMIC DNA]</scope>
    <source>
        <strain evidence="2">HPA177(T) (DSM 45092(T))</strain>
    </source>
</reference>
<accession>A0AAC9HUP7</accession>
<keyword evidence="2" id="KW-1185">Reference proteome</keyword>
<dbReference type="EMBL" id="CP014859">
    <property type="protein sequence ID" value="AOS66072.1"/>
    <property type="molecule type" value="Genomic_DNA"/>
</dbReference>
<dbReference type="RefSeq" id="WP_069852927.1">
    <property type="nucleotide sequence ID" value="NZ_CP014859.1"/>
</dbReference>
<sequence>MTAPIADHLPAATDRRWGGVFRRLEHRHDPAYGSVAVAVCGAMVKRIGPDETVPPCPVCFPLEVTR</sequence>
<protein>
    <submittedName>
        <fullName evidence="1">Uncharacterized protein</fullName>
    </submittedName>
</protein>
<gene>
    <name evidence="1" type="ORF">TL08_26515</name>
</gene>
<proteinExistence type="predicted"/>
<evidence type="ECO:0000313" key="1">
    <source>
        <dbReference type="EMBL" id="AOS66072.1"/>
    </source>
</evidence>
<dbReference type="KEGG" id="ahm:TL08_26515"/>
<evidence type="ECO:0000313" key="2">
    <source>
        <dbReference type="Proteomes" id="UP000095210"/>
    </source>
</evidence>